<dbReference type="Proteomes" id="UP000215902">
    <property type="component" value="Unassembled WGS sequence"/>
</dbReference>
<proteinExistence type="predicted"/>
<keyword evidence="3" id="KW-1185">Reference proteome</keyword>
<accession>A0A267E4H4</accession>
<dbReference type="AlphaFoldDB" id="A0A267E4H4"/>
<sequence>QYPSCIGFNSLRSVTACCCRRSLSQWPTPLSSSSAHPARQQRPLQLSDARATRHRGRHNVLKALLKFLVSDFGLLGVHWRNKFEIEYIAALSNRIAAGRSLADPGLPFPVSAECVDQIARGVARLSSSQLTEVAACRGMLIDTSRSSENPSLVNFDTVTAQSGWGGKCVRFDYSDKIVGFRLNPRAPKVFRKRQCQCSFENIRSCHLRPVCHLGQKLVHCNELTQSSLRNVLQPPPASKYPALRGGAGQQILDDFIKNAFVWLLNWTYVVPVWPPTRPLPAGQELRLIPSGVTFPVGVHVLSGLNLVLVKDLLSGSVTIG</sequence>
<evidence type="ECO:0000313" key="3">
    <source>
        <dbReference type="Proteomes" id="UP000215902"/>
    </source>
</evidence>
<name>A0A267E4H4_9PLAT</name>
<evidence type="ECO:0000313" key="2">
    <source>
        <dbReference type="EMBL" id="PAA55797.1"/>
    </source>
</evidence>
<feature type="region of interest" description="Disordered" evidence="1">
    <location>
        <begin position="27"/>
        <end position="51"/>
    </location>
</feature>
<reference evidence="2 3" key="1">
    <citation type="submission" date="2017-06" db="EMBL/GenBank/DDBJ databases">
        <title>A platform for efficient transgenesis in Macrostomum lignano, a flatworm model organism for stem cell research.</title>
        <authorList>
            <person name="Berezikov E."/>
        </authorList>
    </citation>
    <scope>NUCLEOTIDE SEQUENCE [LARGE SCALE GENOMIC DNA]</scope>
    <source>
        <strain evidence="2">DV1</strain>
        <tissue evidence="2">Whole organism</tissue>
    </source>
</reference>
<dbReference type="EMBL" id="NIVC01002706">
    <property type="protein sequence ID" value="PAA55797.1"/>
    <property type="molecule type" value="Genomic_DNA"/>
</dbReference>
<feature type="non-terminal residue" evidence="2">
    <location>
        <position position="1"/>
    </location>
</feature>
<evidence type="ECO:0000256" key="1">
    <source>
        <dbReference type="SAM" id="MobiDB-lite"/>
    </source>
</evidence>
<comment type="caution">
    <text evidence="2">The sequence shown here is derived from an EMBL/GenBank/DDBJ whole genome shotgun (WGS) entry which is preliminary data.</text>
</comment>
<organism evidence="2 3">
    <name type="scientific">Macrostomum lignano</name>
    <dbReference type="NCBI Taxonomy" id="282301"/>
    <lineage>
        <taxon>Eukaryota</taxon>
        <taxon>Metazoa</taxon>
        <taxon>Spiralia</taxon>
        <taxon>Lophotrochozoa</taxon>
        <taxon>Platyhelminthes</taxon>
        <taxon>Rhabditophora</taxon>
        <taxon>Macrostomorpha</taxon>
        <taxon>Macrostomida</taxon>
        <taxon>Macrostomidae</taxon>
        <taxon>Macrostomum</taxon>
    </lineage>
</organism>
<protein>
    <submittedName>
        <fullName evidence="2">Uncharacterized protein</fullName>
    </submittedName>
</protein>
<gene>
    <name evidence="2" type="ORF">BOX15_Mlig026660g1</name>
</gene>